<dbReference type="SUPFAM" id="SSF143875">
    <property type="entry name" value="ERH-like"/>
    <property type="match status" value="1"/>
</dbReference>
<reference evidence="3" key="1">
    <citation type="submission" date="2015-04" db="UniProtKB">
        <authorList>
            <consortium name="EnsemblPlants"/>
        </authorList>
    </citation>
    <scope>IDENTIFICATION</scope>
</reference>
<name>A0A0D9ZMQ0_9ORYZ</name>
<evidence type="ECO:0000256" key="2">
    <source>
        <dbReference type="SAM" id="MobiDB-lite"/>
    </source>
</evidence>
<evidence type="ECO:0000256" key="1">
    <source>
        <dbReference type="ARBA" id="ARBA00007491"/>
    </source>
</evidence>
<dbReference type="STRING" id="40148.A0A0D9ZMQ0"/>
<dbReference type="eggNOG" id="KOG1766">
    <property type="taxonomic scope" value="Eukaryota"/>
</dbReference>
<dbReference type="AlphaFoldDB" id="A0A0D9ZMQ0"/>
<dbReference type="Pfam" id="PF01133">
    <property type="entry name" value="ER"/>
    <property type="match status" value="1"/>
</dbReference>
<accession>A0A0D9ZMQ0</accession>
<dbReference type="Gramene" id="OGLUM04G17600.1">
    <property type="protein sequence ID" value="OGLUM04G17600.1"/>
    <property type="gene ID" value="OGLUM04G17600"/>
</dbReference>
<dbReference type="InterPro" id="IPR035912">
    <property type="entry name" value="EHR_sf"/>
</dbReference>
<dbReference type="InterPro" id="IPR000781">
    <property type="entry name" value="ERH"/>
</dbReference>
<evidence type="ECO:0000313" key="3">
    <source>
        <dbReference type="EnsemblPlants" id="OGLUM04G17600.1"/>
    </source>
</evidence>
<dbReference type="EnsemblPlants" id="OGLUM04G17600.1">
    <property type="protein sequence ID" value="OGLUM04G17600.1"/>
    <property type="gene ID" value="OGLUM04G17600"/>
</dbReference>
<reference evidence="3" key="2">
    <citation type="submission" date="2018-05" db="EMBL/GenBank/DDBJ databases">
        <title>OgluRS3 (Oryza glumaepatula Reference Sequence Version 3).</title>
        <authorList>
            <person name="Zhang J."/>
            <person name="Kudrna D."/>
            <person name="Lee S."/>
            <person name="Talag J."/>
            <person name="Welchert J."/>
            <person name="Wing R.A."/>
        </authorList>
    </citation>
    <scope>NUCLEOTIDE SEQUENCE [LARGE SCALE GENOMIC DNA]</scope>
</reference>
<dbReference type="PANTHER" id="PTHR12373:SF0">
    <property type="entry name" value="ENHANCER OF RUDIMENTARY HOMOLOG"/>
    <property type="match status" value="1"/>
</dbReference>
<dbReference type="Proteomes" id="UP000026961">
    <property type="component" value="Chromosome 4"/>
</dbReference>
<feature type="compositionally biased region" description="Acidic residues" evidence="2">
    <location>
        <begin position="128"/>
        <end position="145"/>
    </location>
</feature>
<evidence type="ECO:0000313" key="4">
    <source>
        <dbReference type="Proteomes" id="UP000026961"/>
    </source>
</evidence>
<keyword evidence="4" id="KW-1185">Reference proteome</keyword>
<dbReference type="PANTHER" id="PTHR12373">
    <property type="entry name" value="ENHANCER OF RUDIMENTARY ERH"/>
    <property type="match status" value="1"/>
</dbReference>
<dbReference type="Gene3D" id="3.30.2260.10">
    <property type="entry name" value="Enhancer of rudimentary"/>
    <property type="match status" value="1"/>
</dbReference>
<organism evidence="3">
    <name type="scientific">Oryza glumipatula</name>
    <dbReference type="NCBI Taxonomy" id="40148"/>
    <lineage>
        <taxon>Eukaryota</taxon>
        <taxon>Viridiplantae</taxon>
        <taxon>Streptophyta</taxon>
        <taxon>Embryophyta</taxon>
        <taxon>Tracheophyta</taxon>
        <taxon>Spermatophyta</taxon>
        <taxon>Magnoliopsida</taxon>
        <taxon>Liliopsida</taxon>
        <taxon>Poales</taxon>
        <taxon>Poaceae</taxon>
        <taxon>BOP clade</taxon>
        <taxon>Oryzoideae</taxon>
        <taxon>Oryzeae</taxon>
        <taxon>Oryzinae</taxon>
        <taxon>Oryza</taxon>
    </lineage>
</organism>
<dbReference type="HOGENOM" id="CLU_074467_0_0_1"/>
<proteinExistence type="inferred from homology"/>
<sequence length="252" mass="26717">MAGRHTIILMQPSQNRATRTFMDFNSVNHALDGRLLYGMTGICGLYERKIRDINPMARDLTYDINDLYNFIDGLTDISALVRPVASCLPAIRPSVDKAGDVSAPEEVSTAVKRDRSPLAVRAAAVAGDGDDVGEQAPDGLDDPGGADEPLVELRRRRLHALHVLPVVPRRDAADGVADALAGPVDGHDGEHEAPVQLAGQTPEPAAGEGGTAAGFSKRRVVVLLLLAIHLGSDFLPGVSWGSTAEARRNSHG</sequence>
<protein>
    <submittedName>
        <fullName evidence="3">Uncharacterized protein</fullName>
    </submittedName>
</protein>
<comment type="similarity">
    <text evidence="1">Belongs to the E(R) family.</text>
</comment>
<feature type="region of interest" description="Disordered" evidence="2">
    <location>
        <begin position="124"/>
        <end position="147"/>
    </location>
</feature>